<protein>
    <submittedName>
        <fullName evidence="2">T9SS type B sorting domain-containing protein</fullName>
    </submittedName>
</protein>
<sequence>MKKPTFFKIGIVVILLVSSLQTIAQNYVPFTPRFNQDLKGDIRLIGNNILGPDNNPFNNDNVYNHNVDMVYIDIDGDPSTFNSTSADLEIPNPGCYNIIHAGLYWGAVTNGSEPITEVKFKGPTGGYNDVVGTVIYEAAGVVTGSSYPYSCYADVTSIVNGLANDLGTYTVGNVSTAQGETGSFDPYNGTGYSSGWSLFIVFEDPTLPGKSITSFDGFSAISLADNPNLDIPVSGFRTVPVPLPVRANFAFAALEGDKPIVGDQLLINGVNMSTADRLANNFFDSSVTQLSALPVNNRNPNSTNTLGFDTGVMVVPNPGNSVINNDANNATISLSTQGDTYFVYFTALAVDIIEPNIVLTKIVLDEFGTDIGGQVVDLGQALTYVIGFQNTGNDDTGNLIIRDVLPINIIFDYPSGLELPPGVTVVSYDPTTREIVFSVDNSYVEEGDPVSEIRINVTVVESCNEIDDACSNIINNQAFATYTGITNPNYEITDDPSVNSNTGCLLTPQATNFLADLNDCTFDQNEVLCGESVDLTAADGYDTYSWSTSPTGTPVIGTTQTITVTAVGTYYVHNTAVAPCQSIDQVFTVTAYGSSITNPVIPFADEVVTCPNDGKLLPNIFLCGANDFVLIETNITDASSIIWEQLDESSCPPVTDTDCANENASCTWNEVGTGPDFLANTSGQFRLTLNYEGGCFHQFYFNVYQNILNPTVTSQDIICDTPGQITVGGVPTGYEYSIDGVNYQSSNIFPITVAGLYTVYIRQIDVTTNPCIFTVPDIQIRERDFTVSTNVAQPLCNGDKGSISLAANDVRPQYFFAIYSGATLVNSVGPIIENNYTFDNLNPGTYTVTVETEDGCFYTEDIIIIEPPLLTATSALTIPLTCTDGEITVYADGGTPPYFYFVNSTTVFQTVPEVVVTAPGVFDITVVDSNNCSATTIITVEAVPDPEFTITATDILCPSSDNSGTITVNVTDPHGSTLLYSIDGGTTFFSSPVFTNLTQGSYEVVVQYTLGASVCVTDPQTIVVNATDPIIGTANLDTPYTCTTNGVITVTAVSGGTPPYMYSIDGITFQSSNTFSGLSNGTYTITIQDDNDCTFITNEVIIEPLNPPTDLEFDNTPLSCPLNVSTVTITGTTGGFGTLQYQIIAPASAVTPYQTSNVFNNLEPNTYTFQVMDANECTYSESYTIAPLPELTVSLILTEDLDCTATPDALITGTIAGGTAPFTYAVSINGSGYSPLGATGSPFTYSAPTDGTYQFQITDANGCIAESGIQTINVISYPEIISVVQTQPILCNGDENAAIDITINNTVGTPPFVINVNNDTTGTNYGTQTSGLPAGNYTITLTDGNSCTDTEPITIVEPDPIDVTYHTVDITCTGSGISQGSIIIDGVTGGTAPYNYFVTGTNGYSETELNTTGGTSVSFDVVDFGLYEINVVDANGCSVLIQDVLVASPPTDLDIVITASVDCLSGGEAVVSVGSSLSSVGPFYFDIYQGFIPAPPPGGTWISEDAPGSQSATFGGLTPGVTYTFIVYDMSTNCSYYEMASSPIPTNSTLSASALSTNNITCTGSADGNVSFVINSVYVVPTNVDYEIFESLSLASTGISGSGVVPATGSLPITDLGPLPFGNYYVLITETSGPNSGCSVLTVPFNITESAIELSVTATVDQNANCNPNSGVISAVAMNGTPPYMYQITTSATAPLETDPSWATTNTFNVDANSYYVHAMDAYGCIRSTPVLVLPSDPSPVVSASLIDQCSTAEGEFEIQVTLTTSGISPHSYSINGGAFQTQTAPFTISNLVSGTHTIEVQDANGCGNLVSVDIAAPINLIPEVTALPTCNDDDGEITITGSGGTGTYTYSISPNPTSITLTGNVFSGVPSGMYTVTITDTNLCTAEVNVSLSAAIAPSFTTLPTEVTCFGDSTGAFELNVSGYSGPYSYEVFDSSSTSVLGVVTANTSTNPEIVTGMPAGSFTVVITETASPFCSATSNVIIGSPTSALVVDAIETSNVTCDDDSGTITATASGGWGTYQYELTGAATVAYSSSGTFVGLSAGTYTVNVMDAGGCIASDSVTLVIPPPINAIITPSTTLLSCFGDADATITVSSITGGSGSDFSYTLNMVSPTVSTSGPQSSPIFGGLGAGTYNVVVTDILNCSFTSADIVISEPTQIVASLVKETSQTCLTDATLTLSASGGTGTYIYSENSSLTPVLGSFSTSITFPVSEGTYNYYVSDANGCVANVSNEIAIDPLPELTLNLSLINATINCAGDNTAVIIATAVGGLGDYVYTLQDASGTPIPATQLSPGVFTELTAGTYQVEVVSDDCLTTSALIDIVEPSAPLVAPFTVTDITCNGANDGILEINASGGTGIIKYAISPQMDQFFETNIFENLEPGTYDVIVQDELGCYLTFDFTISEPTPVLISIVPSSILPEVCDGDNDGEFSIDVTGGTPPYEVSIDNYDGPYITGAHGQTQFDFTELGGGDHTVYVRDSFGCESEWNITFPESVAINPMVEIEYACVNNSPTNNVTVIVDDGITDLSDLDYSLDGGPYQSSNVFIDVVPGTDHYIDVRHTNGCIQTTELFDITTFEPLELAIHDGELNEIIAVVTGGSGEYQFTLNGEDYGDTNTFMLDETGEYAVVVTDSNGCMAIATRYFEYIDICIPDYFTPNGDGVVDGWAPECSTQYQYLEFSIFDRYGRKIATLRQGEKWDGTYNDVELPTGDYWYVVNLNDPSDDRDFVGHFTLYR</sequence>
<feature type="signal peptide" evidence="1">
    <location>
        <begin position="1"/>
        <end position="24"/>
    </location>
</feature>
<evidence type="ECO:0000256" key="1">
    <source>
        <dbReference type="SAM" id="SignalP"/>
    </source>
</evidence>
<reference evidence="3" key="1">
    <citation type="journal article" date="2019" name="Int. J. Syst. Evol. Microbiol.">
        <title>The Global Catalogue of Microorganisms (GCM) 10K type strain sequencing project: providing services to taxonomists for standard genome sequencing and annotation.</title>
        <authorList>
            <consortium name="The Broad Institute Genomics Platform"/>
            <consortium name="The Broad Institute Genome Sequencing Center for Infectious Disease"/>
            <person name="Wu L."/>
            <person name="Ma J."/>
        </authorList>
    </citation>
    <scope>NUCLEOTIDE SEQUENCE [LARGE SCALE GENOMIC DNA]</scope>
    <source>
        <strain evidence="3">KCTC 32141</strain>
    </source>
</reference>
<dbReference type="Pfam" id="PF13573">
    <property type="entry name" value="SprB"/>
    <property type="match status" value="6"/>
</dbReference>
<dbReference type="Pfam" id="PF13585">
    <property type="entry name" value="CHU_C"/>
    <property type="match status" value="1"/>
</dbReference>
<dbReference type="Proteomes" id="UP001597533">
    <property type="component" value="Unassembled WGS sequence"/>
</dbReference>
<dbReference type="RefSeq" id="WP_183489242.1">
    <property type="nucleotide sequence ID" value="NZ_JBHUOV010000015.1"/>
</dbReference>
<accession>A0ABW5WQQ6</accession>
<keyword evidence="1" id="KW-0732">Signal</keyword>
<gene>
    <name evidence="2" type="ORF">ACFS5M_13410</name>
</gene>
<evidence type="ECO:0000313" key="3">
    <source>
        <dbReference type="Proteomes" id="UP001597533"/>
    </source>
</evidence>
<feature type="chain" id="PRO_5047384398" evidence="1">
    <location>
        <begin position="25"/>
        <end position="2734"/>
    </location>
</feature>
<dbReference type="InterPro" id="IPR025667">
    <property type="entry name" value="SprB_repeat"/>
</dbReference>
<dbReference type="EMBL" id="JBHUOV010000015">
    <property type="protein sequence ID" value="MFD2824674.1"/>
    <property type="molecule type" value="Genomic_DNA"/>
</dbReference>
<comment type="caution">
    <text evidence="2">The sequence shown here is derived from an EMBL/GenBank/DDBJ whole genome shotgun (WGS) entry which is preliminary data.</text>
</comment>
<evidence type="ECO:0000313" key="2">
    <source>
        <dbReference type="EMBL" id="MFD2824674.1"/>
    </source>
</evidence>
<dbReference type="NCBIfam" id="TIGR04131">
    <property type="entry name" value="Bac_Flav_CTERM"/>
    <property type="match status" value="1"/>
</dbReference>
<name>A0ABW5WQQ6_9FLAO</name>
<organism evidence="2 3">
    <name type="scientific">Lacinutrix iliipiscaria</name>
    <dbReference type="NCBI Taxonomy" id="1230532"/>
    <lineage>
        <taxon>Bacteria</taxon>
        <taxon>Pseudomonadati</taxon>
        <taxon>Bacteroidota</taxon>
        <taxon>Flavobacteriia</taxon>
        <taxon>Flavobacteriales</taxon>
        <taxon>Flavobacteriaceae</taxon>
        <taxon>Lacinutrix</taxon>
    </lineage>
</organism>
<keyword evidence="3" id="KW-1185">Reference proteome</keyword>
<proteinExistence type="predicted"/>
<dbReference type="InterPro" id="IPR026341">
    <property type="entry name" value="T9SS_type_B"/>
</dbReference>